<keyword evidence="1" id="KW-1133">Transmembrane helix</keyword>
<name>A0A3A2ZGB9_9EURO</name>
<dbReference type="SUPFAM" id="SSF103473">
    <property type="entry name" value="MFS general substrate transporter"/>
    <property type="match status" value="1"/>
</dbReference>
<sequence>MTLMKDRAVWAPLGNAVSRNFGYHLQSNYLYTMLVSSFDFGVTAAIRISSLFMFVLVVAGPLLGLVISKVRRLKLFIIFGTAVYMVGFGLLIRYRGSGKTGNRHALGKYYKSRVRQQSTSSTYIKMIYCRWTSHKKEFIKTID</sequence>
<dbReference type="InterPro" id="IPR036259">
    <property type="entry name" value="MFS_trans_sf"/>
</dbReference>
<reference evidence="3" key="1">
    <citation type="submission" date="2017-02" db="EMBL/GenBank/DDBJ databases">
        <authorList>
            <person name="Tafer H."/>
            <person name="Lopandic K."/>
        </authorList>
    </citation>
    <scope>NUCLEOTIDE SEQUENCE [LARGE SCALE GENOMIC DNA]</scope>
    <source>
        <strain evidence="3">CBS 366.77</strain>
    </source>
</reference>
<protein>
    <submittedName>
        <fullName evidence="2">Transporter</fullName>
    </submittedName>
</protein>
<feature type="transmembrane region" description="Helical" evidence="1">
    <location>
        <begin position="75"/>
        <end position="94"/>
    </location>
</feature>
<comment type="caution">
    <text evidence="2">The sequence shown here is derived from an EMBL/GenBank/DDBJ whole genome shotgun (WGS) entry which is preliminary data.</text>
</comment>
<evidence type="ECO:0000313" key="2">
    <source>
        <dbReference type="EMBL" id="RJE18364.1"/>
    </source>
</evidence>
<dbReference type="OrthoDB" id="4088837at2759"/>
<gene>
    <name evidence="2" type="ORF">PHISCL_09295</name>
</gene>
<evidence type="ECO:0000313" key="3">
    <source>
        <dbReference type="Proteomes" id="UP000266188"/>
    </source>
</evidence>
<dbReference type="AlphaFoldDB" id="A0A3A2ZGB9"/>
<evidence type="ECO:0000256" key="1">
    <source>
        <dbReference type="SAM" id="Phobius"/>
    </source>
</evidence>
<accession>A0A3A2ZGB9</accession>
<dbReference type="Proteomes" id="UP000266188">
    <property type="component" value="Unassembled WGS sequence"/>
</dbReference>
<organism evidence="2 3">
    <name type="scientific">Aspergillus sclerotialis</name>
    <dbReference type="NCBI Taxonomy" id="2070753"/>
    <lineage>
        <taxon>Eukaryota</taxon>
        <taxon>Fungi</taxon>
        <taxon>Dikarya</taxon>
        <taxon>Ascomycota</taxon>
        <taxon>Pezizomycotina</taxon>
        <taxon>Eurotiomycetes</taxon>
        <taxon>Eurotiomycetidae</taxon>
        <taxon>Eurotiales</taxon>
        <taxon>Aspergillaceae</taxon>
        <taxon>Aspergillus</taxon>
        <taxon>Aspergillus subgen. Polypaecilum</taxon>
    </lineage>
</organism>
<keyword evidence="1" id="KW-0472">Membrane</keyword>
<keyword evidence="1" id="KW-0812">Transmembrane</keyword>
<dbReference type="EMBL" id="MVGC01000565">
    <property type="protein sequence ID" value="RJE18364.1"/>
    <property type="molecule type" value="Genomic_DNA"/>
</dbReference>
<dbReference type="STRING" id="2070753.A0A3A2ZGB9"/>
<proteinExistence type="predicted"/>
<keyword evidence="3" id="KW-1185">Reference proteome</keyword>
<feature type="transmembrane region" description="Helical" evidence="1">
    <location>
        <begin position="40"/>
        <end position="63"/>
    </location>
</feature>